<feature type="signal peptide" evidence="1">
    <location>
        <begin position="1"/>
        <end position="24"/>
    </location>
</feature>
<evidence type="ECO:0000313" key="6">
    <source>
        <dbReference type="Proteomes" id="UP000065822"/>
    </source>
</evidence>
<gene>
    <name evidence="4" type="ORF">AXF12_00500</name>
    <name evidence="5" type="ORF">SAMEA44541418_01673</name>
</gene>
<evidence type="ECO:0000259" key="3">
    <source>
        <dbReference type="Pfam" id="PF14302"/>
    </source>
</evidence>
<keyword evidence="1" id="KW-0732">Signal</keyword>
<dbReference type="PANTHER" id="PTHR35535:SF2">
    <property type="entry name" value="DUF306 DOMAIN-CONTAINING PROTEIN"/>
    <property type="match status" value="1"/>
</dbReference>
<dbReference type="InterPro" id="IPR053147">
    <property type="entry name" value="Hsp_HslJ-like"/>
</dbReference>
<dbReference type="PROSITE" id="PS51257">
    <property type="entry name" value="PROKAR_LIPOPROTEIN"/>
    <property type="match status" value="1"/>
</dbReference>
<reference evidence="5 7" key="2">
    <citation type="submission" date="2017-06" db="EMBL/GenBank/DDBJ databases">
        <authorList>
            <consortium name="Pathogen Informatics"/>
        </authorList>
    </citation>
    <scope>NUCLEOTIDE SEQUENCE [LARGE SCALE GENOMIC DNA]</scope>
    <source>
        <strain evidence="5 7">NCTC12947</strain>
    </source>
</reference>
<dbReference type="AlphaFoldDB" id="A0AAX2GZ67"/>
<dbReference type="Pfam" id="PF14302">
    <property type="entry name" value="DUF4377"/>
    <property type="match status" value="1"/>
</dbReference>
<protein>
    <submittedName>
        <fullName evidence="5">Heat-inducible protein</fullName>
    </submittedName>
</protein>
<organism evidence="5 7">
    <name type="scientific">Capnocytophaga haemolytica</name>
    <dbReference type="NCBI Taxonomy" id="45243"/>
    <lineage>
        <taxon>Bacteria</taxon>
        <taxon>Pseudomonadati</taxon>
        <taxon>Bacteroidota</taxon>
        <taxon>Flavobacteriia</taxon>
        <taxon>Flavobacteriales</taxon>
        <taxon>Flavobacteriaceae</taxon>
        <taxon>Capnocytophaga</taxon>
    </lineage>
</organism>
<evidence type="ECO:0000256" key="1">
    <source>
        <dbReference type="SAM" id="SignalP"/>
    </source>
</evidence>
<keyword evidence="6" id="KW-1185">Reference proteome</keyword>
<feature type="domain" description="DUF4377" evidence="3">
    <location>
        <begin position="29"/>
        <end position="105"/>
    </location>
</feature>
<reference evidence="4 6" key="1">
    <citation type="submission" date="2016-02" db="EMBL/GenBank/DDBJ databases">
        <authorList>
            <person name="Holder M.E."/>
            <person name="Ajami N.J."/>
            <person name="Petrosino J.F."/>
        </authorList>
    </citation>
    <scope>NUCLEOTIDE SEQUENCE [LARGE SCALE GENOMIC DNA]</scope>
    <source>
        <strain evidence="4 6">CCUG 32990</strain>
    </source>
</reference>
<dbReference type="Proteomes" id="UP000065822">
    <property type="component" value="Chromosome"/>
</dbReference>
<sequence length="341" mass="37394">MTHLKTLVAVMAVVLLQSCGTKQATETLWVAGFKVNCGEEAQGECLLVSKGDALDKAQWTLFRQGIEGFQFEEGVIKKVEVAPLTKEAQGEAADASAVAYKLVQVKESQPDPRIALAASWQLKTFKGSAVLDKVIKPTFQVDLKEMRVYGNAGCNDYFGGVSQLGTQQITFKAMASTKMLCTGETIETDYLMALPHAAIYKVEGEELRFFDKAGKELFAFVKNDGKPNQQLNGKWVVSHIKGQAINKKDSQPRVELNLNEKRISGNDSCNNFSGSIEKVSDKELAFGKDIAVTQMLCPDKMKVADAFEQALTEVAHYKISGTDMMLYNAAGEELLALQKVE</sequence>
<dbReference type="PANTHER" id="PTHR35535">
    <property type="entry name" value="HEAT SHOCK PROTEIN HSLJ"/>
    <property type="match status" value="1"/>
</dbReference>
<accession>A0AAX2GZ67</accession>
<evidence type="ECO:0000259" key="2">
    <source>
        <dbReference type="Pfam" id="PF03724"/>
    </source>
</evidence>
<name>A0AAX2GZ67_9FLAO</name>
<dbReference type="Gene3D" id="2.40.128.270">
    <property type="match status" value="2"/>
</dbReference>
<dbReference type="InterPro" id="IPR005184">
    <property type="entry name" value="DUF306_Meta_HslJ"/>
</dbReference>
<evidence type="ECO:0000313" key="7">
    <source>
        <dbReference type="Proteomes" id="UP000215539"/>
    </source>
</evidence>
<dbReference type="Proteomes" id="UP000215539">
    <property type="component" value="Chromosome 1"/>
</dbReference>
<proteinExistence type="predicted"/>
<dbReference type="InterPro" id="IPR025485">
    <property type="entry name" value="DUF4377"/>
</dbReference>
<feature type="domain" description="DUF306" evidence="2">
    <location>
        <begin position="118"/>
        <end position="220"/>
    </location>
</feature>
<dbReference type="EMBL" id="LT906449">
    <property type="protein sequence ID" value="SNV13104.1"/>
    <property type="molecule type" value="Genomic_DNA"/>
</dbReference>
<dbReference type="KEGG" id="chg:AXF12_00500"/>
<dbReference type="Pfam" id="PF03724">
    <property type="entry name" value="META"/>
    <property type="match status" value="2"/>
</dbReference>
<feature type="domain" description="DUF306" evidence="2">
    <location>
        <begin position="229"/>
        <end position="337"/>
    </location>
</feature>
<dbReference type="EMBL" id="CP014227">
    <property type="protein sequence ID" value="AMD84148.1"/>
    <property type="molecule type" value="Genomic_DNA"/>
</dbReference>
<dbReference type="InterPro" id="IPR038670">
    <property type="entry name" value="HslJ-like_sf"/>
</dbReference>
<evidence type="ECO:0000313" key="5">
    <source>
        <dbReference type="EMBL" id="SNV13104.1"/>
    </source>
</evidence>
<feature type="chain" id="PRO_5043869743" evidence="1">
    <location>
        <begin position="25"/>
        <end position="341"/>
    </location>
</feature>
<evidence type="ECO:0000313" key="4">
    <source>
        <dbReference type="EMBL" id="AMD84148.1"/>
    </source>
</evidence>
<dbReference type="RefSeq" id="WP_066427636.1">
    <property type="nucleotide sequence ID" value="NZ_CP014227.1"/>
</dbReference>